<dbReference type="EMBL" id="BARS01023989">
    <property type="protein sequence ID" value="GAG02693.1"/>
    <property type="molecule type" value="Genomic_DNA"/>
</dbReference>
<proteinExistence type="predicted"/>
<comment type="caution">
    <text evidence="2">The sequence shown here is derived from an EMBL/GenBank/DDBJ whole genome shotgun (WGS) entry which is preliminary data.</text>
</comment>
<gene>
    <name evidence="2" type="ORF">S01H1_38143</name>
</gene>
<feature type="domain" description="Spore protein YkvP/CgeB glycosyl transferase-like" evidence="1">
    <location>
        <begin position="100"/>
        <end position="203"/>
    </location>
</feature>
<sequence length="208" mass="24165">DRPEARIVAHVQTDPHCLKDSYKLPKSYSDYNFCMQGPYIEYGEKYLPYAADKVCHAPMEGLDKDFDVCMVGLHYDNRNQLVQMLRGMGLNVYYDIGSIFEEYTELYSRSKVAISWSSLLDLPARVFENMYMAIPLVTNRVPDLSTHFVEDEHYLGFNSYAEAFAKVVWALDNLEDANEMAWRAHRKVKAQHLWDYRINAILDTVGLK</sequence>
<organism evidence="2">
    <name type="scientific">marine sediment metagenome</name>
    <dbReference type="NCBI Taxonomy" id="412755"/>
    <lineage>
        <taxon>unclassified sequences</taxon>
        <taxon>metagenomes</taxon>
        <taxon>ecological metagenomes</taxon>
    </lineage>
</organism>
<dbReference type="Pfam" id="PF13524">
    <property type="entry name" value="Glyco_trans_1_2"/>
    <property type="match status" value="1"/>
</dbReference>
<evidence type="ECO:0000259" key="1">
    <source>
        <dbReference type="Pfam" id="PF13524"/>
    </source>
</evidence>
<dbReference type="Gene3D" id="3.40.50.2000">
    <property type="entry name" value="Glycogen Phosphorylase B"/>
    <property type="match status" value="1"/>
</dbReference>
<feature type="non-terminal residue" evidence="2">
    <location>
        <position position="1"/>
    </location>
</feature>
<dbReference type="AlphaFoldDB" id="X0UQX4"/>
<name>X0UQX4_9ZZZZ</name>
<dbReference type="InterPro" id="IPR055259">
    <property type="entry name" value="YkvP/CgeB_Glyco_trans-like"/>
</dbReference>
<accession>X0UQX4</accession>
<protein>
    <recommendedName>
        <fullName evidence="1">Spore protein YkvP/CgeB glycosyl transferase-like domain-containing protein</fullName>
    </recommendedName>
</protein>
<reference evidence="2" key="1">
    <citation type="journal article" date="2014" name="Front. Microbiol.">
        <title>High frequency of phylogenetically diverse reductive dehalogenase-homologous genes in deep subseafloor sedimentary metagenomes.</title>
        <authorList>
            <person name="Kawai M."/>
            <person name="Futagami T."/>
            <person name="Toyoda A."/>
            <person name="Takaki Y."/>
            <person name="Nishi S."/>
            <person name="Hori S."/>
            <person name="Arai W."/>
            <person name="Tsubouchi T."/>
            <person name="Morono Y."/>
            <person name="Uchiyama I."/>
            <person name="Ito T."/>
            <person name="Fujiyama A."/>
            <person name="Inagaki F."/>
            <person name="Takami H."/>
        </authorList>
    </citation>
    <scope>NUCLEOTIDE SEQUENCE</scope>
    <source>
        <strain evidence="2">Expedition CK06-06</strain>
    </source>
</reference>
<dbReference type="SUPFAM" id="SSF53756">
    <property type="entry name" value="UDP-Glycosyltransferase/glycogen phosphorylase"/>
    <property type="match status" value="1"/>
</dbReference>
<evidence type="ECO:0000313" key="2">
    <source>
        <dbReference type="EMBL" id="GAG02693.1"/>
    </source>
</evidence>